<dbReference type="EMBL" id="FOXH01000009">
    <property type="protein sequence ID" value="SFQ06271.1"/>
    <property type="molecule type" value="Genomic_DNA"/>
</dbReference>
<organism evidence="1 2">
    <name type="scientific">Pseudarcicella hirudinis</name>
    <dbReference type="NCBI Taxonomy" id="1079859"/>
    <lineage>
        <taxon>Bacteria</taxon>
        <taxon>Pseudomonadati</taxon>
        <taxon>Bacteroidota</taxon>
        <taxon>Cytophagia</taxon>
        <taxon>Cytophagales</taxon>
        <taxon>Flectobacillaceae</taxon>
        <taxon>Pseudarcicella</taxon>
    </lineage>
</organism>
<accession>A0A1I5VFV4</accession>
<protein>
    <recommendedName>
        <fullName evidence="3">Lipoprotein</fullName>
    </recommendedName>
</protein>
<dbReference type="AlphaFoldDB" id="A0A1I5VFV4"/>
<reference evidence="1 2" key="1">
    <citation type="submission" date="2016-10" db="EMBL/GenBank/DDBJ databases">
        <authorList>
            <person name="de Groot N.N."/>
        </authorList>
    </citation>
    <scope>NUCLEOTIDE SEQUENCE [LARGE SCALE GENOMIC DNA]</scope>
    <source>
        <strain evidence="2">E92,LMG 26720,CCM 7988</strain>
    </source>
</reference>
<dbReference type="OrthoDB" id="836646at2"/>
<dbReference type="PROSITE" id="PS51257">
    <property type="entry name" value="PROKAR_LIPOPROTEIN"/>
    <property type="match status" value="1"/>
</dbReference>
<dbReference type="RefSeq" id="WP_092018117.1">
    <property type="nucleotide sequence ID" value="NZ_FOXH01000009.1"/>
</dbReference>
<evidence type="ECO:0000313" key="1">
    <source>
        <dbReference type="EMBL" id="SFQ06271.1"/>
    </source>
</evidence>
<evidence type="ECO:0008006" key="3">
    <source>
        <dbReference type="Google" id="ProtNLM"/>
    </source>
</evidence>
<keyword evidence="2" id="KW-1185">Reference proteome</keyword>
<sequence>MGLKLFRFFLFFGTIVLYSCSEKITLPAKFSSQLNYCAPTINYQYDSQFFPITALDSFLLKNPEISQNFTQHDILVANAIGVLPTLQKILTLKKDSSLSVKLEKTNYKLFIQKRLLITATAIDGLASEIDCEGERADQLAGYLDNLNDKRNRRLTVASIIAGSATTVATVLLDNGNAQNLVGIGGGLLSATLGGLTAFPSHKKIVFKHVRNILTDIWQAPVSSNVYPPSIWYMLNDRHFSNSGNQTILANIKNRWISYEFEGKADLDEQDLLFKTGGMYKADDLHSRANLLNQLQATIRSLHQDLYSFSLHLNSLE</sequence>
<dbReference type="STRING" id="1079859.SAMN04515674_10988"/>
<gene>
    <name evidence="1" type="ORF">SAMN04515674_10988</name>
</gene>
<dbReference type="Proteomes" id="UP000199306">
    <property type="component" value="Unassembled WGS sequence"/>
</dbReference>
<evidence type="ECO:0000313" key="2">
    <source>
        <dbReference type="Proteomes" id="UP000199306"/>
    </source>
</evidence>
<proteinExistence type="predicted"/>
<name>A0A1I5VFV4_9BACT</name>